<feature type="region of interest" description="Disordered" evidence="7">
    <location>
        <begin position="155"/>
        <end position="224"/>
    </location>
</feature>
<dbReference type="PROSITE" id="PS50217">
    <property type="entry name" value="BZIP"/>
    <property type="match status" value="1"/>
</dbReference>
<feature type="domain" description="BZIP" evidence="8">
    <location>
        <begin position="259"/>
        <end position="322"/>
    </location>
</feature>
<evidence type="ECO:0000256" key="5">
    <source>
        <dbReference type="ARBA" id="ARBA00023163"/>
    </source>
</evidence>
<dbReference type="CDD" id="cd14702">
    <property type="entry name" value="bZIP_plant_GBF1"/>
    <property type="match status" value="1"/>
</dbReference>
<comment type="subcellular location">
    <subcellularLocation>
        <location evidence="1">Nucleus</location>
    </subcellularLocation>
</comment>
<evidence type="ECO:0000256" key="6">
    <source>
        <dbReference type="ARBA" id="ARBA00023242"/>
    </source>
</evidence>
<keyword evidence="10" id="KW-1185">Reference proteome</keyword>
<gene>
    <name evidence="9" type="ORF">MKW94_011672</name>
</gene>
<feature type="compositionally biased region" description="Low complexity" evidence="7">
    <location>
        <begin position="1"/>
        <end position="11"/>
    </location>
</feature>
<dbReference type="InterPro" id="IPR045314">
    <property type="entry name" value="bZIP_plant_GBF1"/>
</dbReference>
<dbReference type="InterPro" id="IPR004827">
    <property type="entry name" value="bZIP"/>
</dbReference>
<name>A0AA41W1L2_PAPNU</name>
<dbReference type="GO" id="GO:0003700">
    <property type="term" value="F:DNA-binding transcription factor activity"/>
    <property type="evidence" value="ECO:0007669"/>
    <property type="project" value="InterPro"/>
</dbReference>
<feature type="region of interest" description="Disordered" evidence="7">
    <location>
        <begin position="328"/>
        <end position="393"/>
    </location>
</feature>
<keyword evidence="3" id="KW-0805">Transcription regulation</keyword>
<dbReference type="GO" id="GO:0000976">
    <property type="term" value="F:transcription cis-regulatory region binding"/>
    <property type="evidence" value="ECO:0007669"/>
    <property type="project" value="UniProtKB-ARBA"/>
</dbReference>
<dbReference type="PROSITE" id="PS00036">
    <property type="entry name" value="BZIP_BASIC"/>
    <property type="match status" value="1"/>
</dbReference>
<evidence type="ECO:0000256" key="3">
    <source>
        <dbReference type="ARBA" id="ARBA00023015"/>
    </source>
</evidence>
<evidence type="ECO:0000313" key="9">
    <source>
        <dbReference type="EMBL" id="MCL7051113.1"/>
    </source>
</evidence>
<evidence type="ECO:0000259" key="8">
    <source>
        <dbReference type="PROSITE" id="PS50217"/>
    </source>
</evidence>
<sequence length="393" mass="41889">MGSSEAETTPSKSEKESSPVAQEQTSMPAYPNWAAMQAYYPPGMTMPPPYYNPAVGSGHPPPPFMWGAPQGMMPPYGSPYGAMYAHGGVYAHPSIPPGAHSQGPAVSASPVAGEAMVATPLSTSTPAKSSSNKEQGLMKKLKGFDGLVVSLGNGDANGGSGDMSQSGEYKTDGSSDGSDGNTARKQQPRRKRSCEDMTSTGEDDKIANPKSGEEGVTAAGKPIETLPLTITTTFPPASGAEVSKHEGLHSDLWVKSERELKRERRKQSNRESARRSRLRKQAETEELATKVEALNVENMTLKSEISRLAEKSEKLRLENAAIMEKLKNAQSSNMETEEGQTIGTENLLARVNNSGSVTRPSQQESEVHENSNSGTKLHQLLESSPRTDAVAAG</sequence>
<feature type="compositionally biased region" description="Polar residues" evidence="7">
    <location>
        <begin position="162"/>
        <end position="185"/>
    </location>
</feature>
<dbReference type="Pfam" id="PF16596">
    <property type="entry name" value="MFMR_assoc"/>
    <property type="match status" value="1"/>
</dbReference>
<feature type="compositionally biased region" description="Polar residues" evidence="7">
    <location>
        <begin position="351"/>
        <end position="386"/>
    </location>
</feature>
<dbReference type="AlphaFoldDB" id="A0AA41W1L2"/>
<evidence type="ECO:0000313" key="10">
    <source>
        <dbReference type="Proteomes" id="UP001177140"/>
    </source>
</evidence>
<dbReference type="InterPro" id="IPR012900">
    <property type="entry name" value="MFMR"/>
</dbReference>
<feature type="compositionally biased region" description="Basic and acidic residues" evidence="7">
    <location>
        <begin position="202"/>
        <end position="213"/>
    </location>
</feature>
<comment type="caution">
    <text evidence="9">The sequence shown here is derived from an EMBL/GenBank/DDBJ whole genome shotgun (WGS) entry which is preliminary data.</text>
</comment>
<dbReference type="SUPFAM" id="SSF57959">
    <property type="entry name" value="Leucine zipper domain"/>
    <property type="match status" value="1"/>
</dbReference>
<organism evidence="9 10">
    <name type="scientific">Papaver nudicaule</name>
    <name type="common">Iceland poppy</name>
    <dbReference type="NCBI Taxonomy" id="74823"/>
    <lineage>
        <taxon>Eukaryota</taxon>
        <taxon>Viridiplantae</taxon>
        <taxon>Streptophyta</taxon>
        <taxon>Embryophyta</taxon>
        <taxon>Tracheophyta</taxon>
        <taxon>Spermatophyta</taxon>
        <taxon>Magnoliopsida</taxon>
        <taxon>Ranunculales</taxon>
        <taxon>Papaveraceae</taxon>
        <taxon>Papaveroideae</taxon>
        <taxon>Papaver</taxon>
    </lineage>
</organism>
<protein>
    <recommendedName>
        <fullName evidence="8">BZIP domain-containing protein</fullName>
    </recommendedName>
</protein>
<dbReference type="InterPro" id="IPR046347">
    <property type="entry name" value="bZIP_sf"/>
</dbReference>
<evidence type="ECO:0000256" key="1">
    <source>
        <dbReference type="ARBA" id="ARBA00004123"/>
    </source>
</evidence>
<proteinExistence type="inferred from homology"/>
<evidence type="ECO:0000256" key="2">
    <source>
        <dbReference type="ARBA" id="ARBA00007163"/>
    </source>
</evidence>
<dbReference type="EMBL" id="JAJJMA010335197">
    <property type="protein sequence ID" value="MCL7051113.1"/>
    <property type="molecule type" value="Genomic_DNA"/>
</dbReference>
<dbReference type="PANTHER" id="PTHR45967:SF1">
    <property type="entry name" value="G-BOX-BINDING FACTOR 3"/>
    <property type="match status" value="1"/>
</dbReference>
<keyword evidence="4" id="KW-0238">DNA-binding</keyword>
<dbReference type="Gene3D" id="1.20.5.170">
    <property type="match status" value="1"/>
</dbReference>
<accession>A0AA41W1L2</accession>
<keyword evidence="6" id="KW-0539">Nucleus</keyword>
<dbReference type="FunFam" id="1.20.5.170:FF:000063">
    <property type="entry name" value="G-box binding factor 3"/>
    <property type="match status" value="1"/>
</dbReference>
<dbReference type="Pfam" id="PF07777">
    <property type="entry name" value="MFMR"/>
    <property type="match status" value="1"/>
</dbReference>
<feature type="compositionally biased region" description="Polar residues" evidence="7">
    <location>
        <begin position="328"/>
        <end position="344"/>
    </location>
</feature>
<dbReference type="GO" id="GO:0005634">
    <property type="term" value="C:nucleus"/>
    <property type="evidence" value="ECO:0007669"/>
    <property type="project" value="UniProtKB-SubCell"/>
</dbReference>
<dbReference type="Pfam" id="PF00170">
    <property type="entry name" value="bZIP_1"/>
    <property type="match status" value="1"/>
</dbReference>
<dbReference type="InterPro" id="IPR044827">
    <property type="entry name" value="GBF-like"/>
</dbReference>
<evidence type="ECO:0000256" key="7">
    <source>
        <dbReference type="SAM" id="MobiDB-lite"/>
    </source>
</evidence>
<comment type="similarity">
    <text evidence="2">Belongs to the bZIP family.</text>
</comment>
<dbReference type="SMART" id="SM00338">
    <property type="entry name" value="BRLZ"/>
    <property type="match status" value="1"/>
</dbReference>
<dbReference type="GO" id="GO:0005737">
    <property type="term" value="C:cytoplasm"/>
    <property type="evidence" value="ECO:0007669"/>
    <property type="project" value="UniProtKB-ARBA"/>
</dbReference>
<reference evidence="9" key="1">
    <citation type="submission" date="2022-03" db="EMBL/GenBank/DDBJ databases">
        <title>A functionally conserved STORR gene fusion in Papaver species that diverged 16.8 million years ago.</title>
        <authorList>
            <person name="Catania T."/>
        </authorList>
    </citation>
    <scope>NUCLEOTIDE SEQUENCE</scope>
    <source>
        <strain evidence="9">S-191538</strain>
    </source>
</reference>
<dbReference type="PANTHER" id="PTHR45967">
    <property type="entry name" value="G-BOX-BINDING FACTOR 3-RELATED"/>
    <property type="match status" value="1"/>
</dbReference>
<feature type="region of interest" description="Disordered" evidence="7">
    <location>
        <begin position="1"/>
        <end position="27"/>
    </location>
</feature>
<dbReference type="Proteomes" id="UP001177140">
    <property type="component" value="Unassembled WGS sequence"/>
</dbReference>
<keyword evidence="5" id="KW-0804">Transcription</keyword>
<evidence type="ECO:0000256" key="4">
    <source>
        <dbReference type="ARBA" id="ARBA00023125"/>
    </source>
</evidence>
<feature type="region of interest" description="Disordered" evidence="7">
    <location>
        <begin position="258"/>
        <end position="285"/>
    </location>
</feature>